<evidence type="ECO:0000313" key="2">
    <source>
        <dbReference type="Proteomes" id="UP001432380"/>
    </source>
</evidence>
<dbReference type="Proteomes" id="UP001432380">
    <property type="component" value="Segment"/>
</dbReference>
<sequence>MAQPIRQYECLVLWEFMDDYGNKYPQFMDPWQIHETVMPQLIPLILKREEH</sequence>
<name>A0AAX4JHP6_9CAUD</name>
<evidence type="ECO:0000313" key="1">
    <source>
        <dbReference type="EMBL" id="WVK89946.1"/>
    </source>
</evidence>
<organism evidence="1 2">
    <name type="scientific">Burkholderia phage vB_BpP_HN02</name>
    <dbReference type="NCBI Taxonomy" id="3116925"/>
    <lineage>
        <taxon>Viruses</taxon>
        <taxon>Duplodnaviria</taxon>
        <taxon>Heunggongvirae</taxon>
        <taxon>Uroviricota</taxon>
        <taxon>Caudoviricetes</taxon>
        <taxon>Schitoviridae</taxon>
    </lineage>
</organism>
<accession>A0AAX4JHP6</accession>
<proteinExistence type="predicted"/>
<reference evidence="1" key="1">
    <citation type="submission" date="2024-01" db="EMBL/GenBank/DDBJ databases">
        <authorList>
            <person name="Zhu Q."/>
        </authorList>
    </citation>
    <scope>NUCLEOTIDE SEQUENCE</scope>
</reference>
<protein>
    <submittedName>
        <fullName evidence="1">Uncharacterized protein</fullName>
    </submittedName>
</protein>
<dbReference type="EMBL" id="PP079243">
    <property type="protein sequence ID" value="WVK89946.1"/>
    <property type="molecule type" value="Genomic_DNA"/>
</dbReference>